<evidence type="ECO:0000313" key="3">
    <source>
        <dbReference type="Proteomes" id="UP001500968"/>
    </source>
</evidence>
<feature type="transmembrane region" description="Helical" evidence="1">
    <location>
        <begin position="6"/>
        <end position="27"/>
    </location>
</feature>
<name>A0ABP7TJA6_9FLAO</name>
<protein>
    <submittedName>
        <fullName evidence="2">Uncharacterized protein</fullName>
    </submittedName>
</protein>
<keyword evidence="3" id="KW-1185">Reference proteome</keyword>
<accession>A0ABP7TJA6</accession>
<dbReference type="EMBL" id="BAABCR010000013">
    <property type="protein sequence ID" value="GAA4027161.1"/>
    <property type="molecule type" value="Genomic_DNA"/>
</dbReference>
<proteinExistence type="predicted"/>
<dbReference type="Proteomes" id="UP001500968">
    <property type="component" value="Unassembled WGS sequence"/>
</dbReference>
<keyword evidence="1" id="KW-1133">Transmembrane helix</keyword>
<evidence type="ECO:0000313" key="2">
    <source>
        <dbReference type="EMBL" id="GAA4027161.1"/>
    </source>
</evidence>
<keyword evidence="1" id="KW-0812">Transmembrane</keyword>
<evidence type="ECO:0000256" key="1">
    <source>
        <dbReference type="SAM" id="Phobius"/>
    </source>
</evidence>
<organism evidence="2 3">
    <name type="scientific">Flavobacterium cheonhonense</name>
    <dbReference type="NCBI Taxonomy" id="706185"/>
    <lineage>
        <taxon>Bacteria</taxon>
        <taxon>Pseudomonadati</taxon>
        <taxon>Bacteroidota</taxon>
        <taxon>Flavobacteriia</taxon>
        <taxon>Flavobacteriales</taxon>
        <taxon>Flavobacteriaceae</taxon>
        <taxon>Flavobacterium</taxon>
    </lineage>
</organism>
<comment type="caution">
    <text evidence="2">The sequence shown here is derived from an EMBL/GenBank/DDBJ whole genome shotgun (WGS) entry which is preliminary data.</text>
</comment>
<gene>
    <name evidence="2" type="ORF">GCM10022386_08150</name>
</gene>
<reference evidence="3" key="1">
    <citation type="journal article" date="2019" name="Int. J. Syst. Evol. Microbiol.">
        <title>The Global Catalogue of Microorganisms (GCM) 10K type strain sequencing project: providing services to taxonomists for standard genome sequencing and annotation.</title>
        <authorList>
            <consortium name="The Broad Institute Genomics Platform"/>
            <consortium name="The Broad Institute Genome Sequencing Center for Infectious Disease"/>
            <person name="Wu L."/>
            <person name="Ma J."/>
        </authorList>
    </citation>
    <scope>NUCLEOTIDE SEQUENCE [LARGE SCALE GENOMIC DNA]</scope>
    <source>
        <strain evidence="3">JCM 17064</strain>
    </source>
</reference>
<keyword evidence="1" id="KW-0472">Membrane</keyword>
<dbReference type="RefSeq" id="WP_324690448.1">
    <property type="nucleotide sequence ID" value="NZ_BAABCR010000013.1"/>
</dbReference>
<sequence>MGQVNYLGIIADLLAIISLVLSMYFYYGSHSKQIDEIKKIMQDKSNSDVAELKKELSEIKGSIGHLNKETFDLLKNQVSFMQQQVGQVGTKTITKPDVEILDIVMKHKVITIETLCMSFNNIDRFIVIKYIEQFCERGTLLFDGTVVKLNQRKDKTEDES</sequence>